<dbReference type="InterPro" id="IPR000659">
    <property type="entry name" value="Pyridox_Oxase"/>
</dbReference>
<keyword evidence="3" id="KW-0288">FMN</keyword>
<evidence type="ECO:0000256" key="2">
    <source>
        <dbReference type="ARBA" id="ARBA00022630"/>
    </source>
</evidence>
<dbReference type="SUPFAM" id="SSF50475">
    <property type="entry name" value="FMN-binding split barrel"/>
    <property type="match status" value="1"/>
</dbReference>
<accession>A0ABX1E0J9</accession>
<dbReference type="Gene3D" id="2.30.110.10">
    <property type="entry name" value="Electron Transport, Fmn-binding Protein, Chain A"/>
    <property type="match status" value="1"/>
</dbReference>
<dbReference type="InterPro" id="IPR024624">
    <property type="entry name" value="Pyridox_Oxase_Alr4036_FMN-bd"/>
</dbReference>
<sequence length="187" mass="20370">MTGLADSLAEAFRLLARGVADRRHPFHTPTLATIAADGAPSARTVVLRGFAAEDRLLRIHSDVRAAKVAELTADPRASLHFYDQGAAVQLRLSGSVTLHRGDAVAEAAWQQSRPLSRLCYAIDPAPGSACPAPPPMPEDVEAGRPHFCVLRFRLATLEWLHLARQGHRRARFAWGEGQAMEATWLVP</sequence>
<feature type="domain" description="Pyridoxamine 5'-phosphate oxidase Alr4036 family FMN-binding" evidence="5">
    <location>
        <begin position="17"/>
        <end position="99"/>
    </location>
</feature>
<evidence type="ECO:0000256" key="1">
    <source>
        <dbReference type="ARBA" id="ARBA00001917"/>
    </source>
</evidence>
<name>A0ABX1E0J9_9PROT</name>
<protein>
    <submittedName>
        <fullName evidence="6">Pyridoxamine 5'-phosphate oxidase</fullName>
    </submittedName>
</protein>
<evidence type="ECO:0000256" key="3">
    <source>
        <dbReference type="ARBA" id="ARBA00022643"/>
    </source>
</evidence>
<evidence type="ECO:0000313" key="6">
    <source>
        <dbReference type="EMBL" id="NKC30298.1"/>
    </source>
</evidence>
<comment type="cofactor">
    <cofactor evidence="1">
        <name>FMN</name>
        <dbReference type="ChEBI" id="CHEBI:58210"/>
    </cofactor>
</comment>
<dbReference type="EMBL" id="JAAVNE010000006">
    <property type="protein sequence ID" value="NKC30298.1"/>
    <property type="molecule type" value="Genomic_DNA"/>
</dbReference>
<dbReference type="Proteomes" id="UP000787635">
    <property type="component" value="Unassembled WGS sequence"/>
</dbReference>
<dbReference type="RefSeq" id="WP_168027941.1">
    <property type="nucleotide sequence ID" value="NZ_JAAVNE010000006.1"/>
</dbReference>
<dbReference type="Pfam" id="PF12766">
    <property type="entry name" value="Pyridox_oxase_2"/>
    <property type="match status" value="1"/>
</dbReference>
<gene>
    <name evidence="6" type="ORF">HEQ75_05455</name>
</gene>
<organism evidence="6 7">
    <name type="scientific">Falsiroseomonas selenitidurans</name>
    <dbReference type="NCBI Taxonomy" id="2716335"/>
    <lineage>
        <taxon>Bacteria</taxon>
        <taxon>Pseudomonadati</taxon>
        <taxon>Pseudomonadota</taxon>
        <taxon>Alphaproteobacteria</taxon>
        <taxon>Acetobacterales</taxon>
        <taxon>Roseomonadaceae</taxon>
        <taxon>Falsiroseomonas</taxon>
    </lineage>
</organism>
<reference evidence="6 7" key="1">
    <citation type="submission" date="2020-03" db="EMBL/GenBank/DDBJ databases">
        <title>Roseomonas selenitidurans sp. nov. isolated from urban soil.</title>
        <authorList>
            <person name="Liu H."/>
        </authorList>
    </citation>
    <scope>NUCLEOTIDE SEQUENCE [LARGE SCALE GENOMIC DNA]</scope>
    <source>
        <strain evidence="6 7">BU-1</strain>
    </source>
</reference>
<keyword evidence="2" id="KW-0285">Flavoprotein</keyword>
<keyword evidence="4" id="KW-0560">Oxidoreductase</keyword>
<proteinExistence type="predicted"/>
<evidence type="ECO:0000313" key="7">
    <source>
        <dbReference type="Proteomes" id="UP000787635"/>
    </source>
</evidence>
<keyword evidence="7" id="KW-1185">Reference proteome</keyword>
<evidence type="ECO:0000259" key="5">
    <source>
        <dbReference type="Pfam" id="PF12766"/>
    </source>
</evidence>
<dbReference type="PANTHER" id="PTHR10851">
    <property type="entry name" value="PYRIDOXINE-5-PHOSPHATE OXIDASE"/>
    <property type="match status" value="1"/>
</dbReference>
<comment type="caution">
    <text evidence="6">The sequence shown here is derived from an EMBL/GenBank/DDBJ whole genome shotgun (WGS) entry which is preliminary data.</text>
</comment>
<dbReference type="InterPro" id="IPR012349">
    <property type="entry name" value="Split_barrel_FMN-bd"/>
</dbReference>
<evidence type="ECO:0000256" key="4">
    <source>
        <dbReference type="ARBA" id="ARBA00023002"/>
    </source>
</evidence>
<dbReference type="PANTHER" id="PTHR10851:SF3">
    <property type="entry name" value="PYRIDOXINE_PYRIDOXAMINE 5'-PHOSPHATE OXIDASE 2"/>
    <property type="match status" value="1"/>
</dbReference>